<dbReference type="AlphaFoldDB" id="A0A329N1V6"/>
<organism evidence="1 2">
    <name type="scientific">Paenibacillus contaminans</name>
    <dbReference type="NCBI Taxonomy" id="450362"/>
    <lineage>
        <taxon>Bacteria</taxon>
        <taxon>Bacillati</taxon>
        <taxon>Bacillota</taxon>
        <taxon>Bacilli</taxon>
        <taxon>Bacillales</taxon>
        <taxon>Paenibacillaceae</taxon>
        <taxon>Paenibacillus</taxon>
    </lineage>
</organism>
<reference evidence="1 2" key="1">
    <citation type="journal article" date="2009" name="Int. J. Syst. Evol. Microbiol.">
        <title>Paenibacillus contaminans sp. nov., isolated from a contaminated laboratory plate.</title>
        <authorList>
            <person name="Chou J.H."/>
            <person name="Lee J.H."/>
            <person name="Lin M.C."/>
            <person name="Chang P.S."/>
            <person name="Arun A.B."/>
            <person name="Young C.C."/>
            <person name="Chen W.M."/>
        </authorList>
    </citation>
    <scope>NUCLEOTIDE SEQUENCE [LARGE SCALE GENOMIC DNA]</scope>
    <source>
        <strain evidence="1 2">CKOBP-6</strain>
    </source>
</reference>
<dbReference type="RefSeq" id="WP_113029507.1">
    <property type="nucleotide sequence ID" value="NZ_QMFB01000001.1"/>
</dbReference>
<proteinExistence type="predicted"/>
<gene>
    <name evidence="1" type="ORF">DQG23_04170</name>
</gene>
<dbReference type="EMBL" id="QMFB01000001">
    <property type="protein sequence ID" value="RAV23397.1"/>
    <property type="molecule type" value="Genomic_DNA"/>
</dbReference>
<dbReference type="PROSITE" id="PS51257">
    <property type="entry name" value="PROKAR_LIPOPROTEIN"/>
    <property type="match status" value="1"/>
</dbReference>
<comment type="caution">
    <text evidence="1">The sequence shown here is derived from an EMBL/GenBank/DDBJ whole genome shotgun (WGS) entry which is preliminary data.</text>
</comment>
<evidence type="ECO:0000313" key="2">
    <source>
        <dbReference type="Proteomes" id="UP000250369"/>
    </source>
</evidence>
<evidence type="ECO:0000313" key="1">
    <source>
        <dbReference type="EMBL" id="RAV23397.1"/>
    </source>
</evidence>
<protein>
    <submittedName>
        <fullName evidence="1">Uncharacterized protein</fullName>
    </submittedName>
</protein>
<dbReference type="InterPro" id="IPR053749">
    <property type="entry name" value="TA_system-associated_sf"/>
</dbReference>
<keyword evidence="2" id="KW-1185">Reference proteome</keyword>
<name>A0A329N1V6_9BACL</name>
<accession>A0A329N1V6</accession>
<sequence length="202" mass="22669">MKRIKCGLLFFLAILVLIVGCESRGNHTEVTTTDTKVSATVNLSDKEVKEILDRLIPNALEMYGIFNGTGSFKIDATKTIAGEAGYALVMDPKYKTVADLKQAVEERFTKDIAQTVFFSRYLTPEKDRPLYKDYEGKLYVDNNNGGHGWAKKFLMDTAKLKGQKDNVAEIELDTTVLDESSDKLTIKIEFVNGKWLLGTRLD</sequence>
<dbReference type="Gene3D" id="3.10.450.420">
    <property type="match status" value="1"/>
</dbReference>
<dbReference type="OrthoDB" id="2655886at2"/>
<dbReference type="Proteomes" id="UP000250369">
    <property type="component" value="Unassembled WGS sequence"/>
</dbReference>